<accession>A0ABT3SHP2</accession>
<dbReference type="PANTHER" id="PTHR36156:SF2">
    <property type="entry name" value="CUPIN TYPE-2 DOMAIN-CONTAINING PROTEIN"/>
    <property type="match status" value="1"/>
</dbReference>
<dbReference type="CDD" id="cd02231">
    <property type="entry name" value="cupin_BLL6423-like"/>
    <property type="match status" value="1"/>
</dbReference>
<dbReference type="InterPro" id="IPR047142">
    <property type="entry name" value="OryJ/VirC-like"/>
</dbReference>
<comment type="caution">
    <text evidence="2">The sequence shown here is derived from an EMBL/GenBank/DDBJ whole genome shotgun (WGS) entry which is preliminary data.</text>
</comment>
<dbReference type="Gene3D" id="2.20.70.150">
    <property type="match status" value="1"/>
</dbReference>
<name>A0ABT3SHP2_9MYCO</name>
<sequence length="177" mass="19346">MNVRRVVTGHDEHGKAVIVDDGVVEPTTVALTPTAYHELWRADSPPTLPDAGTNAPKTTFFPPVGGYRFFLLTFPPGDGGTNFEDLEIEAGLRELQEKLPGMLETNEFDNPGMHTTDTVDMEIVISGEIVLELDDGVETTLRPGDVNIQNGTRHRWHNRGTEPAVMAVAMVGLPRTT</sequence>
<keyword evidence="3" id="KW-1185">Reference proteome</keyword>
<dbReference type="Gene3D" id="2.60.120.10">
    <property type="entry name" value="Jelly Rolls"/>
    <property type="match status" value="1"/>
</dbReference>
<dbReference type="EMBL" id="JAPJDO010000020">
    <property type="protein sequence ID" value="MCX2939034.1"/>
    <property type="molecule type" value="Genomic_DNA"/>
</dbReference>
<dbReference type="InterPro" id="IPR014710">
    <property type="entry name" value="RmlC-like_jellyroll"/>
</dbReference>
<organism evidence="2 3">
    <name type="scientific">Mycobacterium pinniadriaticum</name>
    <dbReference type="NCBI Taxonomy" id="2994102"/>
    <lineage>
        <taxon>Bacteria</taxon>
        <taxon>Bacillati</taxon>
        <taxon>Actinomycetota</taxon>
        <taxon>Actinomycetes</taxon>
        <taxon>Mycobacteriales</taxon>
        <taxon>Mycobacteriaceae</taxon>
        <taxon>Mycobacterium</taxon>
    </lineage>
</organism>
<feature type="domain" description="Cupin type-2" evidence="1">
    <location>
        <begin position="120"/>
        <end position="167"/>
    </location>
</feature>
<dbReference type="InterPro" id="IPR011051">
    <property type="entry name" value="RmlC_Cupin_sf"/>
</dbReference>
<dbReference type="Proteomes" id="UP001300745">
    <property type="component" value="Unassembled WGS sequence"/>
</dbReference>
<evidence type="ECO:0000313" key="2">
    <source>
        <dbReference type="EMBL" id="MCX2939034.1"/>
    </source>
</evidence>
<dbReference type="Pfam" id="PF07883">
    <property type="entry name" value="Cupin_2"/>
    <property type="match status" value="1"/>
</dbReference>
<dbReference type="PANTHER" id="PTHR36156">
    <property type="entry name" value="SLR2101 PROTEIN"/>
    <property type="match status" value="1"/>
</dbReference>
<dbReference type="RefSeq" id="WP_265998805.1">
    <property type="nucleotide sequence ID" value="NZ_JAPJDN010000020.1"/>
</dbReference>
<reference evidence="2 3" key="1">
    <citation type="submission" date="2022-11" db="EMBL/GenBank/DDBJ databases">
        <title>Mycobacterium sp. nov.</title>
        <authorList>
            <person name="Papic B."/>
            <person name="Spicic S."/>
            <person name="Duvnjak S."/>
        </authorList>
    </citation>
    <scope>NUCLEOTIDE SEQUENCE [LARGE SCALE GENOMIC DNA]</scope>
    <source>
        <strain evidence="2 3">CVI_P4</strain>
    </source>
</reference>
<dbReference type="InterPro" id="IPR013096">
    <property type="entry name" value="Cupin_2"/>
</dbReference>
<protein>
    <submittedName>
        <fullName evidence="2">Cupin domain-containing protein</fullName>
    </submittedName>
</protein>
<evidence type="ECO:0000259" key="1">
    <source>
        <dbReference type="Pfam" id="PF07883"/>
    </source>
</evidence>
<dbReference type="SUPFAM" id="SSF51182">
    <property type="entry name" value="RmlC-like cupins"/>
    <property type="match status" value="1"/>
</dbReference>
<evidence type="ECO:0000313" key="3">
    <source>
        <dbReference type="Proteomes" id="UP001300745"/>
    </source>
</evidence>
<proteinExistence type="predicted"/>
<gene>
    <name evidence="2" type="ORF">ORI27_20255</name>
</gene>